<reference evidence="2" key="2">
    <citation type="submission" date="2023-05" db="EMBL/GenBank/DDBJ databases">
        <authorList>
            <consortium name="Lawrence Berkeley National Laboratory"/>
            <person name="Steindorff A."/>
            <person name="Hensen N."/>
            <person name="Bonometti L."/>
            <person name="Westerberg I."/>
            <person name="Brannstrom I.O."/>
            <person name="Guillou S."/>
            <person name="Cros-Aarteil S."/>
            <person name="Calhoun S."/>
            <person name="Haridas S."/>
            <person name="Kuo A."/>
            <person name="Mondo S."/>
            <person name="Pangilinan J."/>
            <person name="Riley R."/>
            <person name="Labutti K."/>
            <person name="Andreopoulos B."/>
            <person name="Lipzen A."/>
            <person name="Chen C."/>
            <person name="Yanf M."/>
            <person name="Daum C."/>
            <person name="Ng V."/>
            <person name="Clum A."/>
            <person name="Ohm R."/>
            <person name="Martin F."/>
            <person name="Silar P."/>
            <person name="Natvig D."/>
            <person name="Lalanne C."/>
            <person name="Gautier V."/>
            <person name="Ament-Velasquez S.L."/>
            <person name="Kruys A."/>
            <person name="Hutchinson M.I."/>
            <person name="Powell A.J."/>
            <person name="Barry K."/>
            <person name="Miller A.N."/>
            <person name="Grigoriev I.V."/>
            <person name="Debuchy R."/>
            <person name="Gladieux P."/>
            <person name="Thoren M.H."/>
            <person name="Johannesson H."/>
        </authorList>
    </citation>
    <scope>NUCLEOTIDE SEQUENCE</scope>
    <source>
        <strain evidence="2">CBS 315.58</strain>
    </source>
</reference>
<feature type="compositionally biased region" description="Low complexity" evidence="1">
    <location>
        <begin position="74"/>
        <end position="92"/>
    </location>
</feature>
<evidence type="ECO:0000313" key="2">
    <source>
        <dbReference type="EMBL" id="KAK4199080.1"/>
    </source>
</evidence>
<accession>A0AAN6XEC1</accession>
<feature type="region of interest" description="Disordered" evidence="1">
    <location>
        <begin position="565"/>
        <end position="592"/>
    </location>
</feature>
<sequence>MPELDPDIPINSIENPRGPVPFKVEPSPFNQAQELMKTDEFISITESSPMTQFLATNANPIQEATSQTTPMAKQPTSAAPSTSAASTSTPQSDRSSKRARLKVLKKAHHSVRLIVDHIETHYRPTSTNPTPPALPHWLDLRETAKQLDRVVTITTRPAHHRTWIQVRDAAGLIKEGKSTHQTWGDAYRASGVMPYLPFRSDLFAVEILNKSGRGFPKALKQLVTHPQVGLGFILDHEYTEPARSETGEEWDEVPDFWKGARLFEDGWRARYMKPYRPIKRGDLIGDDLTDLVRSVVCERGHGELDQEEEQEPARLNAECGRQEKRLRDKMNWERKQQKEKREVQSTLIEDVMGLLNEPRGTEVRNQQTPLRPQQPANEGVNCAPMLMEMMKKALKEVLSEMEQPVTMGKRRLDNSDDSDDALAATAAKNIAEQNEQPVPLPNSKTRIWESPESVSTVGSKKKSKEKEKEKEKKLKELINKHNVVVNQAIKLEADNGALRSQVKELTVKYEAMAEWQRVMEERQKAMAEGYGATVAKTANLQEKNKNLRNRLEACFHRLELVEKGYHHRPAQPAQAQPRKSSQTGQQAQARWQ</sequence>
<gene>
    <name evidence="2" type="ORF">QBC40DRAFT_255487</name>
</gene>
<feature type="region of interest" description="Disordered" evidence="1">
    <location>
        <begin position="64"/>
        <end position="100"/>
    </location>
</feature>
<dbReference type="EMBL" id="MU863937">
    <property type="protein sequence ID" value="KAK4199080.1"/>
    <property type="molecule type" value="Genomic_DNA"/>
</dbReference>
<keyword evidence="3" id="KW-1185">Reference proteome</keyword>
<feature type="compositionally biased region" description="Polar residues" evidence="1">
    <location>
        <begin position="573"/>
        <end position="592"/>
    </location>
</feature>
<proteinExistence type="predicted"/>
<protein>
    <submittedName>
        <fullName evidence="2">Uncharacterized protein</fullName>
    </submittedName>
</protein>
<dbReference type="AlphaFoldDB" id="A0AAN6XEC1"/>
<name>A0AAN6XEC1_9PEZI</name>
<comment type="caution">
    <text evidence="2">The sequence shown here is derived from an EMBL/GenBank/DDBJ whole genome shotgun (WGS) entry which is preliminary data.</text>
</comment>
<evidence type="ECO:0000313" key="3">
    <source>
        <dbReference type="Proteomes" id="UP001303160"/>
    </source>
</evidence>
<dbReference type="Proteomes" id="UP001303160">
    <property type="component" value="Unassembled WGS sequence"/>
</dbReference>
<reference evidence="2" key="1">
    <citation type="journal article" date="2023" name="Mol. Phylogenet. Evol.">
        <title>Genome-scale phylogeny and comparative genomics of the fungal order Sordariales.</title>
        <authorList>
            <person name="Hensen N."/>
            <person name="Bonometti L."/>
            <person name="Westerberg I."/>
            <person name="Brannstrom I.O."/>
            <person name="Guillou S."/>
            <person name="Cros-Aarteil S."/>
            <person name="Calhoun S."/>
            <person name="Haridas S."/>
            <person name="Kuo A."/>
            <person name="Mondo S."/>
            <person name="Pangilinan J."/>
            <person name="Riley R."/>
            <person name="LaButti K."/>
            <person name="Andreopoulos B."/>
            <person name="Lipzen A."/>
            <person name="Chen C."/>
            <person name="Yan M."/>
            <person name="Daum C."/>
            <person name="Ng V."/>
            <person name="Clum A."/>
            <person name="Steindorff A."/>
            <person name="Ohm R.A."/>
            <person name="Martin F."/>
            <person name="Silar P."/>
            <person name="Natvig D.O."/>
            <person name="Lalanne C."/>
            <person name="Gautier V."/>
            <person name="Ament-Velasquez S.L."/>
            <person name="Kruys A."/>
            <person name="Hutchinson M.I."/>
            <person name="Powell A.J."/>
            <person name="Barry K."/>
            <person name="Miller A.N."/>
            <person name="Grigoriev I.V."/>
            <person name="Debuchy R."/>
            <person name="Gladieux P."/>
            <person name="Hiltunen Thoren M."/>
            <person name="Johannesson H."/>
        </authorList>
    </citation>
    <scope>NUCLEOTIDE SEQUENCE</scope>
    <source>
        <strain evidence="2">CBS 315.58</strain>
    </source>
</reference>
<evidence type="ECO:0000256" key="1">
    <source>
        <dbReference type="SAM" id="MobiDB-lite"/>
    </source>
</evidence>
<feature type="region of interest" description="Disordered" evidence="1">
    <location>
        <begin position="1"/>
        <end position="26"/>
    </location>
</feature>
<feature type="region of interest" description="Disordered" evidence="1">
    <location>
        <begin position="429"/>
        <end position="468"/>
    </location>
</feature>
<organism evidence="2 3">
    <name type="scientific">Triangularia verruculosa</name>
    <dbReference type="NCBI Taxonomy" id="2587418"/>
    <lineage>
        <taxon>Eukaryota</taxon>
        <taxon>Fungi</taxon>
        <taxon>Dikarya</taxon>
        <taxon>Ascomycota</taxon>
        <taxon>Pezizomycotina</taxon>
        <taxon>Sordariomycetes</taxon>
        <taxon>Sordariomycetidae</taxon>
        <taxon>Sordariales</taxon>
        <taxon>Podosporaceae</taxon>
        <taxon>Triangularia</taxon>
    </lineage>
</organism>